<organism evidence="2 3">
    <name type="scientific">Pseudophaeobacter arcticus</name>
    <dbReference type="NCBI Taxonomy" id="385492"/>
    <lineage>
        <taxon>Bacteria</taxon>
        <taxon>Pseudomonadati</taxon>
        <taxon>Pseudomonadota</taxon>
        <taxon>Alphaproteobacteria</taxon>
        <taxon>Rhodobacterales</taxon>
        <taxon>Paracoccaceae</taxon>
        <taxon>Pseudophaeobacter</taxon>
    </lineage>
</organism>
<keyword evidence="1" id="KW-0472">Membrane</keyword>
<sequence length="158" mass="16994">MGPGIETVLSDPAPGTEAGFTLIELLVTTAILAILAVGAALSLPRSQSPEQQDMVLFQKQVENQQLLAITGGQSRGLKITAEGLQLALRQDQGWQISPRVQRWQSPVRFAAQAPQYRGADTPEIFFLATGESTAFDITFGRRQHCRGSGEGVLACSSR</sequence>
<dbReference type="InterPro" id="IPR045584">
    <property type="entry name" value="Pilin-like"/>
</dbReference>
<name>A0ABQ0AQ44_9RHOB</name>
<accession>A0ABQ0AQ44</accession>
<evidence type="ECO:0000313" key="2">
    <source>
        <dbReference type="EMBL" id="GAA6197998.1"/>
    </source>
</evidence>
<protein>
    <recommendedName>
        <fullName evidence="4">General secretion pathway protein H</fullName>
    </recommendedName>
</protein>
<dbReference type="EMBL" id="BAABWU010000017">
    <property type="protein sequence ID" value="GAA6197998.1"/>
    <property type="molecule type" value="Genomic_DNA"/>
</dbReference>
<proteinExistence type="predicted"/>
<evidence type="ECO:0000313" key="3">
    <source>
        <dbReference type="Proteomes" id="UP001441944"/>
    </source>
</evidence>
<evidence type="ECO:0000256" key="1">
    <source>
        <dbReference type="SAM" id="Phobius"/>
    </source>
</evidence>
<gene>
    <name evidence="2" type="ORF">NBRC116598_34430</name>
</gene>
<reference evidence="2 3" key="1">
    <citation type="submission" date="2024-04" db="EMBL/GenBank/DDBJ databases">
        <title>Draft genome sequence of Pseudophaeobacter arcticus NBRC 116598.</title>
        <authorList>
            <person name="Miyakawa T."/>
            <person name="Kusuya Y."/>
            <person name="Miura T."/>
        </authorList>
    </citation>
    <scope>NUCLEOTIDE SEQUENCE [LARGE SCALE GENOMIC DNA]</scope>
    <source>
        <strain evidence="2 3">SU-CL00105</strain>
    </source>
</reference>
<dbReference type="NCBIfam" id="TIGR02532">
    <property type="entry name" value="IV_pilin_GFxxxE"/>
    <property type="match status" value="1"/>
</dbReference>
<dbReference type="SUPFAM" id="SSF54523">
    <property type="entry name" value="Pili subunits"/>
    <property type="match status" value="1"/>
</dbReference>
<comment type="caution">
    <text evidence="2">The sequence shown here is derived from an EMBL/GenBank/DDBJ whole genome shotgun (WGS) entry which is preliminary data.</text>
</comment>
<evidence type="ECO:0008006" key="4">
    <source>
        <dbReference type="Google" id="ProtNLM"/>
    </source>
</evidence>
<dbReference type="Proteomes" id="UP001441944">
    <property type="component" value="Unassembled WGS sequence"/>
</dbReference>
<dbReference type="PROSITE" id="PS00409">
    <property type="entry name" value="PROKAR_NTER_METHYL"/>
    <property type="match status" value="1"/>
</dbReference>
<dbReference type="InterPro" id="IPR012902">
    <property type="entry name" value="N_methyl_site"/>
</dbReference>
<dbReference type="Pfam" id="PF07963">
    <property type="entry name" value="N_methyl"/>
    <property type="match status" value="1"/>
</dbReference>
<dbReference type="Gene3D" id="3.55.40.10">
    <property type="entry name" value="minor pseudopilin epsh domain"/>
    <property type="match status" value="1"/>
</dbReference>
<keyword evidence="3" id="KW-1185">Reference proteome</keyword>
<feature type="transmembrane region" description="Helical" evidence="1">
    <location>
        <begin position="20"/>
        <end position="43"/>
    </location>
</feature>
<keyword evidence="1" id="KW-1133">Transmembrane helix</keyword>
<keyword evidence="1" id="KW-0812">Transmembrane</keyword>
<dbReference type="RefSeq" id="WP_353401820.1">
    <property type="nucleotide sequence ID" value="NZ_BAABWU010000017.1"/>
</dbReference>